<evidence type="ECO:0000313" key="3">
    <source>
        <dbReference type="EMBL" id="CAD7660964.1"/>
    </source>
</evidence>
<gene>
    <name evidence="3" type="ORF">ONB1V03_LOCUS17526</name>
</gene>
<dbReference type="Proteomes" id="UP000728032">
    <property type="component" value="Unassembled WGS sequence"/>
</dbReference>
<dbReference type="EMBL" id="OC936782">
    <property type="protein sequence ID" value="CAD7660964.1"/>
    <property type="molecule type" value="Genomic_DNA"/>
</dbReference>
<dbReference type="OrthoDB" id="2506647at2759"/>
<reference evidence="3" key="1">
    <citation type="submission" date="2020-11" db="EMBL/GenBank/DDBJ databases">
        <authorList>
            <person name="Tran Van P."/>
        </authorList>
    </citation>
    <scope>NUCLEOTIDE SEQUENCE</scope>
</reference>
<proteinExistence type="predicted"/>
<keyword evidence="2" id="KW-0732">Signal</keyword>
<feature type="non-terminal residue" evidence="3">
    <location>
        <position position="84"/>
    </location>
</feature>
<feature type="compositionally biased region" description="Basic residues" evidence="1">
    <location>
        <begin position="33"/>
        <end position="44"/>
    </location>
</feature>
<protein>
    <submittedName>
        <fullName evidence="3">Uncharacterized protein</fullName>
    </submittedName>
</protein>
<accession>A0A7R9MIU2</accession>
<dbReference type="InterPro" id="IPR036610">
    <property type="entry name" value="PEBP-like_sf"/>
</dbReference>
<dbReference type="EMBL" id="CAJPVJ010021957">
    <property type="protein sequence ID" value="CAG2178100.1"/>
    <property type="molecule type" value="Genomic_DNA"/>
</dbReference>
<organism evidence="3">
    <name type="scientific">Oppiella nova</name>
    <dbReference type="NCBI Taxonomy" id="334625"/>
    <lineage>
        <taxon>Eukaryota</taxon>
        <taxon>Metazoa</taxon>
        <taxon>Ecdysozoa</taxon>
        <taxon>Arthropoda</taxon>
        <taxon>Chelicerata</taxon>
        <taxon>Arachnida</taxon>
        <taxon>Acari</taxon>
        <taxon>Acariformes</taxon>
        <taxon>Sarcoptiformes</taxon>
        <taxon>Oribatida</taxon>
        <taxon>Brachypylina</taxon>
        <taxon>Oppioidea</taxon>
        <taxon>Oppiidae</taxon>
        <taxon>Oppiella</taxon>
    </lineage>
</organism>
<feature type="region of interest" description="Disordered" evidence="1">
    <location>
        <begin position="26"/>
        <end position="51"/>
    </location>
</feature>
<dbReference type="Gene3D" id="3.90.280.10">
    <property type="entry name" value="PEBP-like"/>
    <property type="match status" value="1"/>
</dbReference>
<evidence type="ECO:0000313" key="4">
    <source>
        <dbReference type="Proteomes" id="UP000728032"/>
    </source>
</evidence>
<feature type="chain" id="PRO_5036211531" evidence="2">
    <location>
        <begin position="25"/>
        <end position="84"/>
    </location>
</feature>
<feature type="signal peptide" evidence="2">
    <location>
        <begin position="1"/>
        <end position="24"/>
    </location>
</feature>
<sequence>MNYRSICIFVVVCVVSALIGVSLSEPQNQSKAKNTKRNPKNRSPLRRDGVVPDVIDSVPKDKITVKYSSGLEVKFGNELTPTQV</sequence>
<evidence type="ECO:0000256" key="2">
    <source>
        <dbReference type="SAM" id="SignalP"/>
    </source>
</evidence>
<keyword evidence="4" id="KW-1185">Reference proteome</keyword>
<dbReference type="AlphaFoldDB" id="A0A7R9MIU2"/>
<evidence type="ECO:0000256" key="1">
    <source>
        <dbReference type="SAM" id="MobiDB-lite"/>
    </source>
</evidence>
<name>A0A7R9MIU2_9ACAR</name>